<dbReference type="PRINTS" id="PR00081">
    <property type="entry name" value="GDHRDH"/>
</dbReference>
<dbReference type="InterPro" id="IPR002347">
    <property type="entry name" value="SDR_fam"/>
</dbReference>
<comment type="similarity">
    <text evidence="1 3">Belongs to the short-chain dehydrogenases/reductases (SDR) family.</text>
</comment>
<dbReference type="Pfam" id="PF00106">
    <property type="entry name" value="adh_short"/>
    <property type="match status" value="1"/>
</dbReference>
<dbReference type="EMBL" id="JBGOSP010000051">
    <property type="protein sequence ID" value="MFA3843116.1"/>
    <property type="molecule type" value="Genomic_DNA"/>
</dbReference>
<name>A0ABV4SY06_9ACTN</name>
<dbReference type="RefSeq" id="WP_372566981.1">
    <property type="nucleotide sequence ID" value="NZ_JBGOSP010000051.1"/>
</dbReference>
<evidence type="ECO:0000256" key="3">
    <source>
        <dbReference type="RuleBase" id="RU000363"/>
    </source>
</evidence>
<keyword evidence="2" id="KW-0560">Oxidoreductase</keyword>
<evidence type="ECO:0000256" key="2">
    <source>
        <dbReference type="ARBA" id="ARBA00023002"/>
    </source>
</evidence>
<sequence length="319" mass="34009">MDIKLSDRLAGQVAIVTGAGGGIGREHARLLAAHGAKVVVNDIGVRKGADAHSVVQEIKESGGEAVASTDSATWSGAEAIVNQALETYGRLDILVNNAMVGHYCDLWDEAESQYDATMDVNLKGYFALVRHAAVPMAEQGSGAIVNTSSASGYGHPAHSSYSTAKEGVVGLTRAVAAELGRFGVRCNAIRPQASGQSGTDYAVTTAKWTKLISLGMHPRTVSVLPRMLADPELSPPRKISPLVVWLCTEAAANINGRTFEVWGNTICLLSEPEPLRTLTSDHDWDLDQLDALAPTVLAADLENRFTLLDHPDLRVFTRD</sequence>
<dbReference type="Gene3D" id="3.40.50.720">
    <property type="entry name" value="NAD(P)-binding Rossmann-like Domain"/>
    <property type="match status" value="1"/>
</dbReference>
<evidence type="ECO:0000313" key="4">
    <source>
        <dbReference type="EMBL" id="MFA3843116.1"/>
    </source>
</evidence>
<dbReference type="PROSITE" id="PS00061">
    <property type="entry name" value="ADH_SHORT"/>
    <property type="match status" value="1"/>
</dbReference>
<proteinExistence type="inferred from homology"/>
<evidence type="ECO:0000256" key="1">
    <source>
        <dbReference type="ARBA" id="ARBA00006484"/>
    </source>
</evidence>
<comment type="caution">
    <text evidence="4">The sequence shown here is derived from an EMBL/GenBank/DDBJ whole genome shotgun (WGS) entry which is preliminary data.</text>
</comment>
<dbReference type="Proteomes" id="UP001571476">
    <property type="component" value="Unassembled WGS sequence"/>
</dbReference>
<dbReference type="PANTHER" id="PTHR45024">
    <property type="entry name" value="DEHYDROGENASES, SHORT CHAIN"/>
    <property type="match status" value="1"/>
</dbReference>
<reference evidence="4 5" key="1">
    <citation type="submission" date="2024-08" db="EMBL/GenBank/DDBJ databases">
        <title>Genome sequence of Streptomyces aureus CACIA-1.46HGO.</title>
        <authorList>
            <person name="Evangelista-Martinez Z."/>
        </authorList>
    </citation>
    <scope>NUCLEOTIDE SEQUENCE [LARGE SCALE GENOMIC DNA]</scope>
    <source>
        <strain evidence="4 5">CACIA-1.46HGO</strain>
    </source>
</reference>
<dbReference type="InterPro" id="IPR036291">
    <property type="entry name" value="NAD(P)-bd_dom_sf"/>
</dbReference>
<dbReference type="PRINTS" id="PR00080">
    <property type="entry name" value="SDRFAMILY"/>
</dbReference>
<keyword evidence="5" id="KW-1185">Reference proteome</keyword>
<dbReference type="InterPro" id="IPR051687">
    <property type="entry name" value="Peroxisomal_Beta-Oxidation"/>
</dbReference>
<dbReference type="PANTHER" id="PTHR45024:SF2">
    <property type="entry name" value="SCP2 DOMAIN-CONTAINING PROTEIN"/>
    <property type="match status" value="1"/>
</dbReference>
<protein>
    <submittedName>
        <fullName evidence="4">SDR family NAD(P)-dependent oxidoreductase</fullName>
    </submittedName>
</protein>
<organism evidence="4 5">
    <name type="scientific">Streptomyces aureus</name>
    <dbReference type="NCBI Taxonomy" id="193461"/>
    <lineage>
        <taxon>Bacteria</taxon>
        <taxon>Bacillati</taxon>
        <taxon>Actinomycetota</taxon>
        <taxon>Actinomycetes</taxon>
        <taxon>Kitasatosporales</taxon>
        <taxon>Streptomycetaceae</taxon>
        <taxon>Streptomyces</taxon>
    </lineage>
</organism>
<dbReference type="SUPFAM" id="SSF51735">
    <property type="entry name" value="NAD(P)-binding Rossmann-fold domains"/>
    <property type="match status" value="1"/>
</dbReference>
<accession>A0ABV4SY06</accession>
<evidence type="ECO:0000313" key="5">
    <source>
        <dbReference type="Proteomes" id="UP001571476"/>
    </source>
</evidence>
<gene>
    <name evidence="4" type="ORF">ACEG43_44500</name>
</gene>
<dbReference type="InterPro" id="IPR020904">
    <property type="entry name" value="Sc_DH/Rdtase_CS"/>
</dbReference>